<dbReference type="SUPFAM" id="SSF54171">
    <property type="entry name" value="DNA-binding domain"/>
    <property type="match status" value="1"/>
</dbReference>
<keyword evidence="4" id="KW-0238">DNA-binding</keyword>
<dbReference type="PRINTS" id="PR00367">
    <property type="entry name" value="ETHRSPELEMNT"/>
</dbReference>
<reference evidence="11" key="1">
    <citation type="submission" date="2025-08" db="UniProtKB">
        <authorList>
            <consortium name="RefSeq"/>
        </authorList>
    </citation>
    <scope>IDENTIFICATION</scope>
</reference>
<evidence type="ECO:0000259" key="9">
    <source>
        <dbReference type="PROSITE" id="PS51032"/>
    </source>
</evidence>
<dbReference type="FunFam" id="3.30.730.10:FF:000001">
    <property type="entry name" value="Ethylene-responsive transcription factor 2"/>
    <property type="match status" value="1"/>
</dbReference>
<evidence type="ECO:0000256" key="7">
    <source>
        <dbReference type="ARBA" id="ARBA00023242"/>
    </source>
</evidence>
<gene>
    <name evidence="11" type="primary">LOC120257857</name>
</gene>
<keyword evidence="5" id="KW-0010">Activator</keyword>
<evidence type="ECO:0000313" key="11">
    <source>
        <dbReference type="RefSeq" id="XP_039121075.1"/>
    </source>
</evidence>
<dbReference type="PANTHER" id="PTHR31190">
    <property type="entry name" value="DNA-BINDING DOMAIN"/>
    <property type="match status" value="1"/>
</dbReference>
<keyword evidence="2" id="KW-0936">Ethylene signaling pathway</keyword>
<evidence type="ECO:0000256" key="6">
    <source>
        <dbReference type="ARBA" id="ARBA00023163"/>
    </source>
</evidence>
<comment type="subcellular location">
    <subcellularLocation>
        <location evidence="1">Nucleus</location>
    </subcellularLocation>
</comment>
<feature type="compositionally biased region" description="Basic and acidic residues" evidence="8">
    <location>
        <begin position="180"/>
        <end position="196"/>
    </location>
</feature>
<dbReference type="SMART" id="SM00380">
    <property type="entry name" value="AP2"/>
    <property type="match status" value="1"/>
</dbReference>
<dbReference type="InterPro" id="IPR016177">
    <property type="entry name" value="DNA-bd_dom_sf"/>
</dbReference>
<protein>
    <submittedName>
        <fullName evidence="11">Ethylene-responsive transcription factor ERF105-like</fullName>
    </submittedName>
</protein>
<dbReference type="PROSITE" id="PS51032">
    <property type="entry name" value="AP2_ERF"/>
    <property type="match status" value="1"/>
</dbReference>
<dbReference type="AlphaFoldDB" id="A0AB40B1N4"/>
<dbReference type="GO" id="GO:0006950">
    <property type="term" value="P:response to stress"/>
    <property type="evidence" value="ECO:0007669"/>
    <property type="project" value="UniProtKB-ARBA"/>
</dbReference>
<evidence type="ECO:0000256" key="8">
    <source>
        <dbReference type="SAM" id="MobiDB-lite"/>
    </source>
</evidence>
<proteinExistence type="predicted"/>
<dbReference type="Gene3D" id="3.30.730.10">
    <property type="entry name" value="AP2/ERF domain"/>
    <property type="match status" value="1"/>
</dbReference>
<dbReference type="InterPro" id="IPR036955">
    <property type="entry name" value="AP2/ERF_dom_sf"/>
</dbReference>
<dbReference type="PANTHER" id="PTHR31190:SF499">
    <property type="entry name" value="ETHYLENE-RESPONSIVE TRANSCRIPTION FACTOR ERF105"/>
    <property type="match status" value="1"/>
</dbReference>
<dbReference type="GO" id="GO:0009873">
    <property type="term" value="P:ethylene-activated signaling pathway"/>
    <property type="evidence" value="ECO:0007669"/>
    <property type="project" value="UniProtKB-KW"/>
</dbReference>
<evidence type="ECO:0000256" key="1">
    <source>
        <dbReference type="ARBA" id="ARBA00004123"/>
    </source>
</evidence>
<dbReference type="InterPro" id="IPR044808">
    <property type="entry name" value="ERF_plant"/>
</dbReference>
<dbReference type="GO" id="GO:0005634">
    <property type="term" value="C:nucleus"/>
    <property type="evidence" value="ECO:0007669"/>
    <property type="project" value="UniProtKB-SubCell"/>
</dbReference>
<feature type="region of interest" description="Disordered" evidence="8">
    <location>
        <begin position="59"/>
        <end position="100"/>
    </location>
</feature>
<feature type="domain" description="AP2/ERF" evidence="9">
    <location>
        <begin position="96"/>
        <end position="154"/>
    </location>
</feature>
<dbReference type="GO" id="GO:0003700">
    <property type="term" value="F:DNA-binding transcription factor activity"/>
    <property type="evidence" value="ECO:0007669"/>
    <property type="project" value="InterPro"/>
</dbReference>
<keyword evidence="7" id="KW-0539">Nucleus</keyword>
<evidence type="ECO:0000256" key="4">
    <source>
        <dbReference type="ARBA" id="ARBA00023125"/>
    </source>
</evidence>
<evidence type="ECO:0000256" key="2">
    <source>
        <dbReference type="ARBA" id="ARBA00022745"/>
    </source>
</evidence>
<dbReference type="Pfam" id="PF00847">
    <property type="entry name" value="AP2"/>
    <property type="match status" value="1"/>
</dbReference>
<keyword evidence="10" id="KW-1185">Reference proteome</keyword>
<dbReference type="Proteomes" id="UP001515500">
    <property type="component" value="Chromosome 4"/>
</dbReference>
<dbReference type="InterPro" id="IPR001471">
    <property type="entry name" value="AP2/ERF_dom"/>
</dbReference>
<sequence>MSTGEDFFVLDLIREHLLGDSIAVPDFLLTDSTPDPYCYRIPNLVAPVISFRSDPERRPAALSISHPPPPVVEWRDSPAPAPEPEPEPEPARDTRRYRGVRQRPWGKYAAEIRDPNRKGSRVWLGTFDTAVEAAKAYDRAAFQMRGCKAILNFPNEVASSGDRAAMQMTSVVTGTKRRRVTEETEKGMKAVKRESSPEEETGQLTPSIWKSVWEESEGKGIFSLPPPSPLSPHPSLGFPQLLVQ</sequence>
<accession>A0AB40B1N4</accession>
<evidence type="ECO:0000313" key="10">
    <source>
        <dbReference type="Proteomes" id="UP001515500"/>
    </source>
</evidence>
<keyword evidence="3" id="KW-0805">Transcription regulation</keyword>
<organism evidence="10 11">
    <name type="scientific">Dioscorea cayennensis subsp. rotundata</name>
    <name type="common">White Guinea yam</name>
    <name type="synonym">Dioscorea rotundata</name>
    <dbReference type="NCBI Taxonomy" id="55577"/>
    <lineage>
        <taxon>Eukaryota</taxon>
        <taxon>Viridiplantae</taxon>
        <taxon>Streptophyta</taxon>
        <taxon>Embryophyta</taxon>
        <taxon>Tracheophyta</taxon>
        <taxon>Spermatophyta</taxon>
        <taxon>Magnoliopsida</taxon>
        <taxon>Liliopsida</taxon>
        <taxon>Dioscoreales</taxon>
        <taxon>Dioscoreaceae</taxon>
        <taxon>Dioscorea</taxon>
    </lineage>
</organism>
<dbReference type="RefSeq" id="XP_039121075.1">
    <property type="nucleotide sequence ID" value="XM_039265141.1"/>
</dbReference>
<evidence type="ECO:0000256" key="5">
    <source>
        <dbReference type="ARBA" id="ARBA00023159"/>
    </source>
</evidence>
<keyword evidence="6" id="KW-0804">Transcription</keyword>
<dbReference type="GO" id="GO:0000976">
    <property type="term" value="F:transcription cis-regulatory region binding"/>
    <property type="evidence" value="ECO:0007669"/>
    <property type="project" value="UniProtKB-ARBA"/>
</dbReference>
<dbReference type="GeneID" id="120257857"/>
<evidence type="ECO:0000256" key="3">
    <source>
        <dbReference type="ARBA" id="ARBA00023015"/>
    </source>
</evidence>
<name>A0AB40B1N4_DIOCR</name>
<feature type="region of interest" description="Disordered" evidence="8">
    <location>
        <begin position="172"/>
        <end position="244"/>
    </location>
</feature>
<dbReference type="CDD" id="cd00018">
    <property type="entry name" value="AP2"/>
    <property type="match status" value="1"/>
</dbReference>